<evidence type="ECO:0000256" key="4">
    <source>
        <dbReference type="ARBA" id="ARBA00022679"/>
    </source>
</evidence>
<dbReference type="HAMAP" id="MF_00735">
    <property type="entry name" value="Methyltr_PrmA"/>
    <property type="match status" value="1"/>
</dbReference>
<dbReference type="InterPro" id="IPR004498">
    <property type="entry name" value="Ribosomal_PrmA_MeTrfase"/>
</dbReference>
<reference evidence="7 8" key="1">
    <citation type="journal article" date="2014" name="Genome Announc.">
        <title>Draft Genome Sequence of Cytophaga fermentans JCM 21142T, a Facultative Anaerobe Isolated from Marine Mud.</title>
        <authorList>
            <person name="Starns D."/>
            <person name="Oshima K."/>
            <person name="Suda W."/>
            <person name="Iino T."/>
            <person name="Yuki M."/>
            <person name="Inoue J."/>
            <person name="Kitamura K."/>
            <person name="Iida T."/>
            <person name="Darby A."/>
            <person name="Hattori M."/>
            <person name="Ohkuma M."/>
        </authorList>
    </citation>
    <scope>NUCLEOTIDE SEQUENCE [LARGE SCALE GENOMIC DNA]</scope>
    <source>
        <strain evidence="7 8">JCM 21142</strain>
    </source>
</reference>
<keyword evidence="2 6" id="KW-0963">Cytoplasm</keyword>
<dbReference type="RefSeq" id="WP_027470882.1">
    <property type="nucleotide sequence ID" value="NZ_BAMD01000024.1"/>
</dbReference>
<dbReference type="SUPFAM" id="SSF53335">
    <property type="entry name" value="S-adenosyl-L-methionine-dependent methyltransferases"/>
    <property type="match status" value="1"/>
</dbReference>
<keyword evidence="5 6" id="KW-0949">S-adenosyl-L-methionine</keyword>
<feature type="binding site" evidence="6">
    <location>
        <position position="173"/>
    </location>
    <ligand>
        <name>S-adenosyl-L-methionine</name>
        <dbReference type="ChEBI" id="CHEBI:59789"/>
    </ligand>
</feature>
<evidence type="ECO:0000256" key="5">
    <source>
        <dbReference type="ARBA" id="ARBA00022691"/>
    </source>
</evidence>
<comment type="caution">
    <text evidence="7">The sequence shown here is derived from an EMBL/GenBank/DDBJ whole genome shotgun (WGS) entry which is preliminary data.</text>
</comment>
<comment type="subcellular location">
    <subcellularLocation>
        <location evidence="6">Cytoplasm</location>
    </subcellularLocation>
</comment>
<evidence type="ECO:0000313" key="7">
    <source>
        <dbReference type="EMBL" id="GAF03483.1"/>
    </source>
</evidence>
<evidence type="ECO:0000313" key="8">
    <source>
        <dbReference type="Proteomes" id="UP000019402"/>
    </source>
</evidence>
<evidence type="ECO:0000256" key="6">
    <source>
        <dbReference type="HAMAP-Rule" id="MF_00735"/>
    </source>
</evidence>
<dbReference type="GO" id="GO:0005840">
    <property type="term" value="C:ribosome"/>
    <property type="evidence" value="ECO:0007669"/>
    <property type="project" value="UniProtKB-KW"/>
</dbReference>
<dbReference type="PANTHER" id="PTHR43648">
    <property type="entry name" value="ELECTRON TRANSFER FLAVOPROTEIN BETA SUBUNIT LYSINE METHYLTRANSFERASE"/>
    <property type="match status" value="1"/>
</dbReference>
<dbReference type="GO" id="GO:0005737">
    <property type="term" value="C:cytoplasm"/>
    <property type="evidence" value="ECO:0007669"/>
    <property type="project" value="UniProtKB-SubCell"/>
</dbReference>
<keyword evidence="3 6" id="KW-0489">Methyltransferase</keyword>
<dbReference type="Gene3D" id="3.40.50.150">
    <property type="entry name" value="Vaccinia Virus protein VP39"/>
    <property type="match status" value="1"/>
</dbReference>
<dbReference type="GO" id="GO:0016279">
    <property type="term" value="F:protein-lysine N-methyltransferase activity"/>
    <property type="evidence" value="ECO:0007669"/>
    <property type="project" value="RHEA"/>
</dbReference>
<comment type="catalytic activity">
    <reaction evidence="6">
        <text>L-lysyl-[protein] + 3 S-adenosyl-L-methionine = N(6),N(6),N(6)-trimethyl-L-lysyl-[protein] + 3 S-adenosyl-L-homocysteine + 3 H(+)</text>
        <dbReference type="Rhea" id="RHEA:54192"/>
        <dbReference type="Rhea" id="RHEA-COMP:9752"/>
        <dbReference type="Rhea" id="RHEA-COMP:13826"/>
        <dbReference type="ChEBI" id="CHEBI:15378"/>
        <dbReference type="ChEBI" id="CHEBI:29969"/>
        <dbReference type="ChEBI" id="CHEBI:57856"/>
        <dbReference type="ChEBI" id="CHEBI:59789"/>
        <dbReference type="ChEBI" id="CHEBI:61961"/>
    </reaction>
</comment>
<dbReference type="STRING" id="869213.GCA_000517085_00942"/>
<proteinExistence type="inferred from homology"/>
<keyword evidence="7" id="KW-0689">Ribosomal protein</keyword>
<dbReference type="InterPro" id="IPR050078">
    <property type="entry name" value="Ribosomal_L11_MeTrfase_PrmA"/>
</dbReference>
<keyword evidence="8" id="KW-1185">Reference proteome</keyword>
<feature type="binding site" evidence="6">
    <location>
        <position position="151"/>
    </location>
    <ligand>
        <name>S-adenosyl-L-methionine</name>
        <dbReference type="ChEBI" id="CHEBI:59789"/>
    </ligand>
</feature>
<comment type="function">
    <text evidence="6">Methylates ribosomal protein L11.</text>
</comment>
<dbReference type="eggNOG" id="COG2264">
    <property type="taxonomic scope" value="Bacteria"/>
</dbReference>
<organism evidence="7 8">
    <name type="scientific">Saccharicrinis fermentans DSM 9555 = JCM 21142</name>
    <dbReference type="NCBI Taxonomy" id="869213"/>
    <lineage>
        <taxon>Bacteria</taxon>
        <taxon>Pseudomonadati</taxon>
        <taxon>Bacteroidota</taxon>
        <taxon>Bacteroidia</taxon>
        <taxon>Marinilabiliales</taxon>
        <taxon>Marinilabiliaceae</taxon>
        <taxon>Saccharicrinis</taxon>
    </lineage>
</organism>
<dbReference type="PANTHER" id="PTHR43648:SF1">
    <property type="entry name" value="ELECTRON TRANSFER FLAVOPROTEIN BETA SUBUNIT LYSINE METHYLTRANSFERASE"/>
    <property type="match status" value="1"/>
</dbReference>
<protein>
    <recommendedName>
        <fullName evidence="6">Ribosomal protein L11 methyltransferase</fullName>
        <shortName evidence="6">L11 Mtase</shortName>
        <ecNumber evidence="6">2.1.1.-</ecNumber>
    </recommendedName>
</protein>
<keyword evidence="4 6" id="KW-0808">Transferase</keyword>
<dbReference type="EC" id="2.1.1.-" evidence="6"/>
<sequence length="280" mass="31997">MEYTKVKFKISPISELAQEILMAELAQFAFDSFEETEYGLNAYIPTHQYHLEEVKSIQLLNNKEYSISFDAENIPDQNWNETWEKNYFNPIVIDKRCVVKSPFHTNVPTSEYEILIEPKMAFGTGHHETTGLMIKHILEMDIAGKSILDMGCGTGILGILAAQKKAKKVLGIDIEEWAYNNVRDNIKMNHIDQMEVQCGNASLLDKETFDIIMANINRNILLNDISKYVKVLNKGGILLLSGFYQSDIEIIEKECNVHNLVKKSVKEDNQWVALAYIKAD</sequence>
<evidence type="ECO:0000256" key="3">
    <source>
        <dbReference type="ARBA" id="ARBA00022603"/>
    </source>
</evidence>
<gene>
    <name evidence="6" type="primary">prmA</name>
    <name evidence="7" type="ORF">JCM21142_52159</name>
</gene>
<keyword evidence="7" id="KW-0687">Ribonucleoprotein</keyword>
<feature type="binding site" evidence="6">
    <location>
        <position position="130"/>
    </location>
    <ligand>
        <name>S-adenosyl-L-methionine</name>
        <dbReference type="ChEBI" id="CHEBI:59789"/>
    </ligand>
</feature>
<feature type="binding site" evidence="6">
    <location>
        <position position="215"/>
    </location>
    <ligand>
        <name>S-adenosyl-L-methionine</name>
        <dbReference type="ChEBI" id="CHEBI:59789"/>
    </ligand>
</feature>
<evidence type="ECO:0000256" key="1">
    <source>
        <dbReference type="ARBA" id="ARBA00009741"/>
    </source>
</evidence>
<accession>W7Y735</accession>
<comment type="similarity">
    <text evidence="1 6">Belongs to the methyltransferase superfamily. PrmA family.</text>
</comment>
<dbReference type="InterPro" id="IPR029063">
    <property type="entry name" value="SAM-dependent_MTases_sf"/>
</dbReference>
<dbReference type="AlphaFoldDB" id="W7Y735"/>
<dbReference type="EMBL" id="BAMD01000024">
    <property type="protein sequence ID" value="GAF03483.1"/>
    <property type="molecule type" value="Genomic_DNA"/>
</dbReference>
<dbReference type="NCBIfam" id="NF001785">
    <property type="entry name" value="PRK00517.2-2"/>
    <property type="match status" value="1"/>
</dbReference>
<dbReference type="Proteomes" id="UP000019402">
    <property type="component" value="Unassembled WGS sequence"/>
</dbReference>
<name>W7Y735_9BACT</name>
<evidence type="ECO:0000256" key="2">
    <source>
        <dbReference type="ARBA" id="ARBA00022490"/>
    </source>
</evidence>
<dbReference type="Pfam" id="PF06325">
    <property type="entry name" value="PrmA"/>
    <property type="match status" value="1"/>
</dbReference>
<dbReference type="GO" id="GO:0032259">
    <property type="term" value="P:methylation"/>
    <property type="evidence" value="ECO:0007669"/>
    <property type="project" value="UniProtKB-KW"/>
</dbReference>
<dbReference type="CDD" id="cd02440">
    <property type="entry name" value="AdoMet_MTases"/>
    <property type="match status" value="1"/>
</dbReference>
<dbReference type="OrthoDB" id="9785995at2"/>
<dbReference type="PIRSF" id="PIRSF000401">
    <property type="entry name" value="RPL11_MTase"/>
    <property type="match status" value="1"/>
</dbReference>